<evidence type="ECO:0000259" key="11">
    <source>
        <dbReference type="SMART" id="SM00922"/>
    </source>
</evidence>
<dbReference type="InterPro" id="IPR034610">
    <property type="entry name" value="L-fuconate_dehydratase"/>
</dbReference>
<dbReference type="Gene3D" id="3.30.390.10">
    <property type="entry name" value="Enolase-like, N-terminal domain"/>
    <property type="match status" value="1"/>
</dbReference>
<proteinExistence type="inferred from homology"/>
<keyword evidence="4" id="KW-0479">Metal-binding</keyword>
<evidence type="ECO:0000256" key="9">
    <source>
        <dbReference type="ARBA" id="ARBA00078003"/>
    </source>
</evidence>
<sequence>MSKTEIVRLSVSDVRFPTSLEQHGSDAMHTDPDYSVAYVVIETDDGLKGYGLTFTLGKGTEIVLCAVEALSGFVIGKHLDEIVNDFRGFYRQLTSDGQMRWIGPEKGVIQLATAAVLNAVWDLWARSEGKPLWKLLVDMDPKKLISCIDFRYITDALTEQEALDILLKGQEGKRQREEQMLEKGYPAYTTSCAWLGYPDQQLKQLCTEALSTGWTRFKVKVGADLQDDIRRCRLIRQMIGPSGTLMIDANQRWDVGEAVTWVTRLAEFRPLWIEEPTSPDDILGHAAISKALAPLGIGVATGEQCHNRVMFKQLLQASALQFVQIDSCRLGSVNENLAVLLMACKFQVPVCPHAGGVGLCELVQHLILFDYICVSASLDNRMCEYVDHLHEHFKSPVIIRDAHYMPPKDPGYSTEMLEESVRRHQYPQGEVWQELQSPAKRARPSAHS</sequence>
<comment type="cofactor">
    <cofactor evidence="2">
        <name>Mg(2+)</name>
        <dbReference type="ChEBI" id="CHEBI:18420"/>
    </cofactor>
</comment>
<evidence type="ECO:0000256" key="3">
    <source>
        <dbReference type="ARBA" id="ARBA00013142"/>
    </source>
</evidence>
<dbReference type="EC" id="4.2.1.68" evidence="3"/>
<dbReference type="SFLD" id="SFLDG00179">
    <property type="entry name" value="mandelate_racemase"/>
    <property type="match status" value="1"/>
</dbReference>
<evidence type="ECO:0000313" key="13">
    <source>
        <dbReference type="Proteomes" id="UP001046870"/>
    </source>
</evidence>
<dbReference type="InterPro" id="IPR036849">
    <property type="entry name" value="Enolase-like_C_sf"/>
</dbReference>
<dbReference type="GO" id="GO:0050023">
    <property type="term" value="F:L-fuconate dehydratase activity"/>
    <property type="evidence" value="ECO:0007669"/>
    <property type="project" value="UniProtKB-EC"/>
</dbReference>
<dbReference type="Pfam" id="PF02746">
    <property type="entry name" value="MR_MLE_N"/>
    <property type="match status" value="1"/>
</dbReference>
<dbReference type="SUPFAM" id="SSF51604">
    <property type="entry name" value="Enolase C-terminal domain-like"/>
    <property type="match status" value="1"/>
</dbReference>
<dbReference type="InterPro" id="IPR013341">
    <property type="entry name" value="Mandelate_racemase_N_dom"/>
</dbReference>
<dbReference type="AlphaFoldDB" id="A0A9D3TGI9"/>
<feature type="domain" description="Mandelate racemase/muconate lactonizing enzyme C-terminal" evidence="11">
    <location>
        <begin position="199"/>
        <end position="295"/>
    </location>
</feature>
<evidence type="ECO:0000256" key="6">
    <source>
        <dbReference type="ARBA" id="ARBA00023239"/>
    </source>
</evidence>
<comment type="catalytic activity">
    <reaction evidence="1">
        <text>L-fuconate = 2-dehydro-3-deoxy-L-fuconate + H2O</text>
        <dbReference type="Rhea" id="RHEA:22772"/>
        <dbReference type="ChEBI" id="CHEBI:15377"/>
        <dbReference type="ChEBI" id="CHEBI:21291"/>
        <dbReference type="ChEBI" id="CHEBI:37448"/>
        <dbReference type="EC" id="4.2.1.68"/>
    </reaction>
</comment>
<feature type="region of interest" description="Disordered" evidence="10">
    <location>
        <begin position="428"/>
        <end position="448"/>
    </location>
</feature>
<accession>A0A9D3TGI9</accession>
<dbReference type="GO" id="GO:0000287">
    <property type="term" value="F:magnesium ion binding"/>
    <property type="evidence" value="ECO:0007669"/>
    <property type="project" value="TreeGrafter"/>
</dbReference>
<dbReference type="SMART" id="SM00922">
    <property type="entry name" value="MR_MLE"/>
    <property type="match status" value="1"/>
</dbReference>
<dbReference type="InterPro" id="IPR018110">
    <property type="entry name" value="Mandel_Rmase/mucon_lact_enz_CS"/>
</dbReference>
<dbReference type="GO" id="GO:0009063">
    <property type="term" value="P:amino acid catabolic process"/>
    <property type="evidence" value="ECO:0007669"/>
    <property type="project" value="InterPro"/>
</dbReference>
<dbReference type="CDD" id="cd03324">
    <property type="entry name" value="rTSbeta_L-fuconate_dehydratase"/>
    <property type="match status" value="1"/>
</dbReference>
<dbReference type="PANTHER" id="PTHR13794">
    <property type="entry name" value="ENOLASE SUPERFAMILY, MANDELATE RACEMASE"/>
    <property type="match status" value="1"/>
</dbReference>
<keyword evidence="13" id="KW-1185">Reference proteome</keyword>
<dbReference type="InterPro" id="IPR029017">
    <property type="entry name" value="Enolase-like_N"/>
</dbReference>
<evidence type="ECO:0000256" key="4">
    <source>
        <dbReference type="ARBA" id="ARBA00022723"/>
    </source>
</evidence>
<dbReference type="InterPro" id="IPR013342">
    <property type="entry name" value="Mandelate_racemase_C"/>
</dbReference>
<dbReference type="Gene3D" id="3.20.20.120">
    <property type="entry name" value="Enolase-like C-terminal domain"/>
    <property type="match status" value="1"/>
</dbReference>
<evidence type="ECO:0000313" key="12">
    <source>
        <dbReference type="EMBL" id="KAG7488526.1"/>
    </source>
</evidence>
<dbReference type="FunFam" id="3.20.20.120:FF:000007">
    <property type="entry name" value="Mitochondrial enolase superfamily member 1"/>
    <property type="match status" value="1"/>
</dbReference>
<comment type="similarity">
    <text evidence="7">Belongs to the mandelate racemase/muconate lactonizing enzyme family. ENOSF1 subfamily.</text>
</comment>
<reference evidence="12" key="1">
    <citation type="submission" date="2021-01" db="EMBL/GenBank/DDBJ databases">
        <authorList>
            <person name="Zahm M."/>
            <person name="Roques C."/>
            <person name="Cabau C."/>
            <person name="Klopp C."/>
            <person name="Donnadieu C."/>
            <person name="Jouanno E."/>
            <person name="Lampietro C."/>
            <person name="Louis A."/>
            <person name="Herpin A."/>
            <person name="Echchiki A."/>
            <person name="Berthelot C."/>
            <person name="Parey E."/>
            <person name="Roest-Crollius H."/>
            <person name="Braasch I."/>
            <person name="Postlethwait J."/>
            <person name="Bobe J."/>
            <person name="Montfort J."/>
            <person name="Bouchez O."/>
            <person name="Begum T."/>
            <person name="Mejri S."/>
            <person name="Adams A."/>
            <person name="Chen W.-J."/>
            <person name="Guiguen Y."/>
        </authorList>
    </citation>
    <scope>NUCLEOTIDE SEQUENCE</scope>
    <source>
        <strain evidence="12">YG-15Mar2019-1</strain>
        <tissue evidence="12">Brain</tissue>
    </source>
</reference>
<dbReference type="Pfam" id="PF13378">
    <property type="entry name" value="MR_MLE_C"/>
    <property type="match status" value="1"/>
</dbReference>
<name>A0A9D3TGI9_MEGAT</name>
<keyword evidence="6" id="KW-0456">Lyase</keyword>
<evidence type="ECO:0000256" key="8">
    <source>
        <dbReference type="ARBA" id="ARBA00073815"/>
    </source>
</evidence>
<evidence type="ECO:0000256" key="1">
    <source>
        <dbReference type="ARBA" id="ARBA00001737"/>
    </source>
</evidence>
<evidence type="ECO:0000256" key="7">
    <source>
        <dbReference type="ARBA" id="ARBA00061144"/>
    </source>
</evidence>
<organism evidence="12 13">
    <name type="scientific">Megalops atlanticus</name>
    <name type="common">Tarpon</name>
    <name type="synonym">Clupea gigantea</name>
    <dbReference type="NCBI Taxonomy" id="7932"/>
    <lineage>
        <taxon>Eukaryota</taxon>
        <taxon>Metazoa</taxon>
        <taxon>Chordata</taxon>
        <taxon>Craniata</taxon>
        <taxon>Vertebrata</taxon>
        <taxon>Euteleostomi</taxon>
        <taxon>Actinopterygii</taxon>
        <taxon>Neopterygii</taxon>
        <taxon>Teleostei</taxon>
        <taxon>Elopiformes</taxon>
        <taxon>Megalopidae</taxon>
        <taxon>Megalops</taxon>
    </lineage>
</organism>
<dbReference type="Proteomes" id="UP001046870">
    <property type="component" value="Chromosome 2"/>
</dbReference>
<gene>
    <name evidence="12" type="ORF">MATL_G00034930</name>
</gene>
<dbReference type="EMBL" id="JAFDVH010000002">
    <property type="protein sequence ID" value="KAG7488526.1"/>
    <property type="molecule type" value="Genomic_DNA"/>
</dbReference>
<dbReference type="OrthoDB" id="14161at2759"/>
<dbReference type="SUPFAM" id="SSF54826">
    <property type="entry name" value="Enolase N-terminal domain-like"/>
    <property type="match status" value="1"/>
</dbReference>
<dbReference type="GO" id="GO:0016052">
    <property type="term" value="P:carbohydrate catabolic process"/>
    <property type="evidence" value="ECO:0007669"/>
    <property type="project" value="InterPro"/>
</dbReference>
<evidence type="ECO:0000256" key="10">
    <source>
        <dbReference type="SAM" id="MobiDB-lite"/>
    </source>
</evidence>
<dbReference type="SFLD" id="SFLDF00111">
    <property type="entry name" value="L-fuconate_dehydratase"/>
    <property type="match status" value="1"/>
</dbReference>
<dbReference type="PROSITE" id="PS00909">
    <property type="entry name" value="MR_MLE_2"/>
    <property type="match status" value="1"/>
</dbReference>
<dbReference type="InterPro" id="IPR029065">
    <property type="entry name" value="Enolase_C-like"/>
</dbReference>
<dbReference type="InterPro" id="IPR046945">
    <property type="entry name" value="RHMD-like"/>
</dbReference>
<comment type="caution">
    <text evidence="12">The sequence shown here is derived from an EMBL/GenBank/DDBJ whole genome shotgun (WGS) entry which is preliminary data.</text>
</comment>
<dbReference type="PANTHER" id="PTHR13794:SF58">
    <property type="entry name" value="MITOCHONDRIAL ENOLASE SUPERFAMILY MEMBER 1"/>
    <property type="match status" value="1"/>
</dbReference>
<protein>
    <recommendedName>
        <fullName evidence="8">Mitochondrial enolase superfamily member 1</fullName>
        <ecNumber evidence="3">4.2.1.68</ecNumber>
    </recommendedName>
    <alternativeName>
        <fullName evidence="9">L-fuconate dehydratase</fullName>
    </alternativeName>
</protein>
<evidence type="ECO:0000256" key="2">
    <source>
        <dbReference type="ARBA" id="ARBA00001946"/>
    </source>
</evidence>
<evidence type="ECO:0000256" key="5">
    <source>
        <dbReference type="ARBA" id="ARBA00022842"/>
    </source>
</evidence>
<keyword evidence="5" id="KW-0460">Magnesium</keyword>
<dbReference type="SFLD" id="SFLDS00001">
    <property type="entry name" value="Enolase"/>
    <property type="match status" value="1"/>
</dbReference>